<dbReference type="RefSeq" id="WP_073248737.1">
    <property type="nucleotide sequence ID" value="NZ_FQVG01000025.1"/>
</dbReference>
<dbReference type="PRINTS" id="PR00107">
    <property type="entry name" value="PHOSPHOCPHPR"/>
</dbReference>
<dbReference type="EMBL" id="FQVG01000025">
    <property type="protein sequence ID" value="SHE95159.1"/>
    <property type="molecule type" value="Genomic_DNA"/>
</dbReference>
<evidence type="ECO:0000256" key="1">
    <source>
        <dbReference type="ARBA" id="ARBA00003681"/>
    </source>
</evidence>
<dbReference type="PROSITE" id="PS51350">
    <property type="entry name" value="PTS_HPR_DOM"/>
    <property type="match status" value="1"/>
</dbReference>
<protein>
    <recommendedName>
        <fullName evidence="2">Phosphocarrier protein HPr</fullName>
    </recommendedName>
</protein>
<evidence type="ECO:0000256" key="3">
    <source>
        <dbReference type="ARBA" id="ARBA00022597"/>
    </source>
</evidence>
<dbReference type="InterPro" id="IPR050399">
    <property type="entry name" value="HPr"/>
</dbReference>
<evidence type="ECO:0000313" key="5">
    <source>
        <dbReference type="EMBL" id="SHE95159.1"/>
    </source>
</evidence>
<evidence type="ECO:0000313" key="6">
    <source>
        <dbReference type="Proteomes" id="UP000184423"/>
    </source>
</evidence>
<dbReference type="PANTHER" id="PTHR33705:SF1">
    <property type="entry name" value="PHOSPHOCARRIER PROTEIN HPR"/>
    <property type="match status" value="1"/>
</dbReference>
<comment type="function">
    <text evidence="1">General (non sugar-specific) component of the phosphoenolpyruvate-dependent sugar phosphotransferase system (sugar PTS). This major carbohydrate active-transport system catalyzes the phosphorylation of incoming sugar substrates concomitantly with their translocation across the cell membrane. The phosphoryl group from phosphoenolpyruvate (PEP) is transferred to the phosphoryl carrier protein HPr by enzyme I. Phospho-HPr then transfers it to the PTS EIIA domain.</text>
</comment>
<keyword evidence="3" id="KW-0813">Transport</keyword>
<gene>
    <name evidence="5" type="ORF">SAMN02746091_01459</name>
</gene>
<sequence>MKVLKYTFKTEMALHARPTTMIISEANKFKSDIRIEKDNINVNAKSLISVLSLVVEKGDTIKIVIEGSDEEEAYNSIKNLFESLEN</sequence>
<evidence type="ECO:0000259" key="4">
    <source>
        <dbReference type="PROSITE" id="PS51350"/>
    </source>
</evidence>
<organism evidence="5 6">
    <name type="scientific">Caloramator proteoclasticus DSM 10124</name>
    <dbReference type="NCBI Taxonomy" id="1121262"/>
    <lineage>
        <taxon>Bacteria</taxon>
        <taxon>Bacillati</taxon>
        <taxon>Bacillota</taxon>
        <taxon>Clostridia</taxon>
        <taxon>Eubacteriales</taxon>
        <taxon>Clostridiaceae</taxon>
        <taxon>Caloramator</taxon>
    </lineage>
</organism>
<name>A0A1M4XNT2_9CLOT</name>
<dbReference type="InterPro" id="IPR035895">
    <property type="entry name" value="HPr-like_sf"/>
</dbReference>
<dbReference type="Gene3D" id="3.30.1340.10">
    <property type="entry name" value="HPr-like"/>
    <property type="match status" value="1"/>
</dbReference>
<dbReference type="Proteomes" id="UP000184423">
    <property type="component" value="Unassembled WGS sequence"/>
</dbReference>
<dbReference type="NCBIfam" id="TIGR01003">
    <property type="entry name" value="PTS_HPr_family"/>
    <property type="match status" value="1"/>
</dbReference>
<dbReference type="PANTHER" id="PTHR33705">
    <property type="entry name" value="PHOSPHOCARRIER PROTEIN HPR"/>
    <property type="match status" value="1"/>
</dbReference>
<dbReference type="Pfam" id="PF00381">
    <property type="entry name" value="PTS-HPr"/>
    <property type="match status" value="1"/>
</dbReference>
<reference evidence="6" key="1">
    <citation type="submission" date="2016-11" db="EMBL/GenBank/DDBJ databases">
        <authorList>
            <person name="Varghese N."/>
            <person name="Submissions S."/>
        </authorList>
    </citation>
    <scope>NUCLEOTIDE SEQUENCE [LARGE SCALE GENOMIC DNA]</scope>
    <source>
        <strain evidence="6">DSM 10124</strain>
    </source>
</reference>
<keyword evidence="6" id="KW-1185">Reference proteome</keyword>
<dbReference type="CDD" id="cd00367">
    <property type="entry name" value="PTS-HPr_like"/>
    <property type="match status" value="1"/>
</dbReference>
<accession>A0A1M4XNT2</accession>
<dbReference type="InterPro" id="IPR000032">
    <property type="entry name" value="HPr-like"/>
</dbReference>
<dbReference type="SUPFAM" id="SSF55594">
    <property type="entry name" value="HPr-like"/>
    <property type="match status" value="1"/>
</dbReference>
<evidence type="ECO:0000256" key="2">
    <source>
        <dbReference type="ARBA" id="ARBA00020422"/>
    </source>
</evidence>
<dbReference type="AlphaFoldDB" id="A0A1M4XNT2"/>
<proteinExistence type="predicted"/>
<keyword evidence="3" id="KW-0762">Sugar transport</keyword>
<feature type="domain" description="HPr" evidence="4">
    <location>
        <begin position="1"/>
        <end position="86"/>
    </location>
</feature>